<feature type="region of interest" description="Disordered" evidence="1">
    <location>
        <begin position="493"/>
        <end position="522"/>
    </location>
</feature>
<feature type="compositionally biased region" description="Low complexity" evidence="1">
    <location>
        <begin position="510"/>
        <end position="522"/>
    </location>
</feature>
<feature type="compositionally biased region" description="Low complexity" evidence="1">
    <location>
        <begin position="314"/>
        <end position="345"/>
    </location>
</feature>
<feature type="region of interest" description="Disordered" evidence="1">
    <location>
        <begin position="314"/>
        <end position="357"/>
    </location>
</feature>
<feature type="compositionally biased region" description="Acidic residues" evidence="1">
    <location>
        <begin position="199"/>
        <end position="224"/>
    </location>
</feature>
<evidence type="ECO:0000256" key="1">
    <source>
        <dbReference type="SAM" id="MobiDB-lite"/>
    </source>
</evidence>
<accession>A0A7S0NBR2</accession>
<feature type="region of interest" description="Disordered" evidence="1">
    <location>
        <begin position="594"/>
        <end position="619"/>
    </location>
</feature>
<proteinExistence type="predicted"/>
<sequence length="650" mass="67823">MTCTPISEAQSAECKALHAIDTNDSMFESSGAAPAHVDGPVLVNGEMPSDFVICSGSPRTRSLILGLEMRFNRDCLGVPGAHCFRTFANNNQENINNPDTLQHTNPSEACAPPQGSSLRSQSATEGLGSAGDDVSSIARRPATTGNTGTQGGGDKDLPAHWFNLMPKLALPLGRIDLESPLAAGRNHPIIAALPFEAVPGEDDSEVGSDSEAEGDSDAEADAGAEAEAKAMAAEEDEAEAAEEEELEEQGQGQQEKEEEQEQEQEQEARPGMSLGSCHGDGRSSPTVTAAVAVATTDAPLATSFQPSAEAAAAAQATGAPATEQQGTAASAARPARAAENAVAARTKTGGGSAGADPCSRMLEKASLPVRYFQLFTLSLAGALLLFNAGAWSQQPGKSSIVMGSHPNLSTGNVTTMYCQPTAFPKSGSEDRLADFTAQLEKDADFHRAGQGREGGIKAFAQVSRQETGSLATRQNDALQRELPALQQLSLSLGNQSAPARSEDQNISHRSASGSGSESSPPAVPALGAALAVGAGAAEPQTALRSGAAGPALRLCASPVFVNLLGSISTACGVAAGGQGLQRVWARFAAALWRSPPPQSEPSRRTDAKQASSGRQWWAAQDRSWWEQRDAPWWKQQVDPWWTPQAGQWRE</sequence>
<dbReference type="AlphaFoldDB" id="A0A7S0NBR2"/>
<gene>
    <name evidence="2" type="ORF">CCUR1050_LOCUS33218</name>
</gene>
<feature type="compositionally biased region" description="Polar residues" evidence="1">
    <location>
        <begin position="94"/>
        <end position="107"/>
    </location>
</feature>
<feature type="region of interest" description="Disordered" evidence="1">
    <location>
        <begin position="199"/>
        <end position="284"/>
    </location>
</feature>
<dbReference type="EMBL" id="HBEZ01060469">
    <property type="protein sequence ID" value="CAD8663934.1"/>
    <property type="molecule type" value="Transcribed_RNA"/>
</dbReference>
<feature type="compositionally biased region" description="Acidic residues" evidence="1">
    <location>
        <begin position="233"/>
        <end position="248"/>
    </location>
</feature>
<organism evidence="2">
    <name type="scientific">Cryptomonas curvata</name>
    <dbReference type="NCBI Taxonomy" id="233186"/>
    <lineage>
        <taxon>Eukaryota</taxon>
        <taxon>Cryptophyceae</taxon>
        <taxon>Cryptomonadales</taxon>
        <taxon>Cryptomonadaceae</taxon>
        <taxon>Cryptomonas</taxon>
    </lineage>
</organism>
<reference evidence="2" key="1">
    <citation type="submission" date="2021-01" db="EMBL/GenBank/DDBJ databases">
        <authorList>
            <person name="Corre E."/>
            <person name="Pelletier E."/>
            <person name="Niang G."/>
            <person name="Scheremetjew M."/>
            <person name="Finn R."/>
            <person name="Kale V."/>
            <person name="Holt S."/>
            <person name="Cochrane G."/>
            <person name="Meng A."/>
            <person name="Brown T."/>
            <person name="Cohen L."/>
        </authorList>
    </citation>
    <scope>NUCLEOTIDE SEQUENCE</scope>
    <source>
        <strain evidence="2">CCAP979/52</strain>
    </source>
</reference>
<name>A0A7S0NBR2_9CRYP</name>
<evidence type="ECO:0000313" key="2">
    <source>
        <dbReference type="EMBL" id="CAD8663934.1"/>
    </source>
</evidence>
<feature type="compositionally biased region" description="Polar residues" evidence="1">
    <location>
        <begin position="114"/>
        <end position="124"/>
    </location>
</feature>
<protein>
    <submittedName>
        <fullName evidence="2">Uncharacterized protein</fullName>
    </submittedName>
</protein>
<feature type="region of interest" description="Disordered" evidence="1">
    <location>
        <begin position="94"/>
        <end position="158"/>
    </location>
</feature>
<feature type="compositionally biased region" description="Acidic residues" evidence="1">
    <location>
        <begin position="256"/>
        <end position="265"/>
    </location>
</feature>